<dbReference type="SUPFAM" id="SSF54506">
    <property type="entry name" value="Diaminopimelate epimerase-like"/>
    <property type="match status" value="1"/>
</dbReference>
<keyword evidence="4" id="KW-1185">Reference proteome</keyword>
<reference evidence="3 4" key="1">
    <citation type="submission" date="2019-11" db="EMBL/GenBank/DDBJ databases">
        <title>Genome analysis of Rhizobacterium cereale a novel genus and species isolated from maize roots in North Spain.</title>
        <authorList>
            <person name="Menendez E."/>
            <person name="Flores-Felix J.D."/>
            <person name="Ramirez-Bahena M.-H."/>
            <person name="Igual J.M."/>
            <person name="Garcia-Fraile P."/>
            <person name="Peix A."/>
            <person name="Velazquez E."/>
        </authorList>
    </citation>
    <scope>NUCLEOTIDE SEQUENCE [LARGE SCALE GENOMIC DNA]</scope>
    <source>
        <strain evidence="3 4">RZME27</strain>
    </source>
</reference>
<protein>
    <submittedName>
        <fullName evidence="3">PhzF family phenazine biosynthesis isomerase</fullName>
    </submittedName>
</protein>
<dbReference type="InterPro" id="IPR003719">
    <property type="entry name" value="Phenazine_PhzF-like"/>
</dbReference>
<evidence type="ECO:0000313" key="4">
    <source>
        <dbReference type="Proteomes" id="UP000435138"/>
    </source>
</evidence>
<evidence type="ECO:0000256" key="2">
    <source>
        <dbReference type="PIRSR" id="PIRSR016184-1"/>
    </source>
</evidence>
<dbReference type="PIRSF" id="PIRSF016184">
    <property type="entry name" value="PhzC_PhzF"/>
    <property type="match status" value="1"/>
</dbReference>
<dbReference type="PANTHER" id="PTHR13774:SF32">
    <property type="entry name" value="ANTISENSE-ENHANCING SEQUENCE 1"/>
    <property type="match status" value="1"/>
</dbReference>
<dbReference type="RefSeq" id="WP_153359201.1">
    <property type="nucleotide sequence ID" value="NZ_JAYKOO010000001.1"/>
</dbReference>
<dbReference type="Pfam" id="PF02567">
    <property type="entry name" value="PhzC-PhzF"/>
    <property type="match status" value="1"/>
</dbReference>
<evidence type="ECO:0000256" key="1">
    <source>
        <dbReference type="ARBA" id="ARBA00008270"/>
    </source>
</evidence>
<comment type="similarity">
    <text evidence="1">Belongs to the PhzF family.</text>
</comment>
<dbReference type="Proteomes" id="UP000435138">
    <property type="component" value="Unassembled WGS sequence"/>
</dbReference>
<gene>
    <name evidence="3" type="ORF">GAO09_25810</name>
</gene>
<evidence type="ECO:0000313" key="3">
    <source>
        <dbReference type="EMBL" id="MQY49456.1"/>
    </source>
</evidence>
<dbReference type="NCBIfam" id="TIGR00654">
    <property type="entry name" value="PhzF_family"/>
    <property type="match status" value="1"/>
</dbReference>
<dbReference type="GO" id="GO:0016853">
    <property type="term" value="F:isomerase activity"/>
    <property type="evidence" value="ECO:0007669"/>
    <property type="project" value="UniProtKB-KW"/>
</dbReference>
<accession>A0A6A8AJX0</accession>
<organism evidence="3 4">
    <name type="scientific">Endobacterium cereale</name>
    <dbReference type="NCBI Taxonomy" id="2663029"/>
    <lineage>
        <taxon>Bacteria</taxon>
        <taxon>Pseudomonadati</taxon>
        <taxon>Pseudomonadota</taxon>
        <taxon>Alphaproteobacteria</taxon>
        <taxon>Hyphomicrobiales</taxon>
        <taxon>Rhizobiaceae</taxon>
        <taxon>Endobacterium</taxon>
    </lineage>
</organism>
<dbReference type="AlphaFoldDB" id="A0A6A8AJX0"/>
<dbReference type="GO" id="GO:0005737">
    <property type="term" value="C:cytoplasm"/>
    <property type="evidence" value="ECO:0007669"/>
    <property type="project" value="TreeGrafter"/>
</dbReference>
<dbReference type="Gene3D" id="3.10.310.10">
    <property type="entry name" value="Diaminopimelate Epimerase, Chain A, domain 1"/>
    <property type="match status" value="2"/>
</dbReference>
<sequence>MPTFSFQQVDVFSTEAMRGNPLAVVIGADALSDADMQAFANWTNLSETTFLLKPTTPEAHYRVRIFTPSQELPFAGHPTLGSAHVWLSQAIDAPDGEVVQECGAGLVRIRRDGDRLAFAAPPLVRSGPVDPVIVERIARGLNLPDAMIKDSNWVENGPDWIGVLLPSRTHVLAAKADYSILAGTRVGLVGPFDPNLDGSDAQFEVRAFTRNGYEDPVTGSLNAGLAQWLIGSGVAPEHYVAAQGTALGRAGRVHVDKMGDDIWVGGNVTTCISGTLTL</sequence>
<comment type="caution">
    <text evidence="3">The sequence shown here is derived from an EMBL/GenBank/DDBJ whole genome shotgun (WGS) entry which is preliminary data.</text>
</comment>
<dbReference type="PANTHER" id="PTHR13774">
    <property type="entry name" value="PHENAZINE BIOSYNTHESIS PROTEIN"/>
    <property type="match status" value="1"/>
</dbReference>
<proteinExistence type="inferred from homology"/>
<dbReference type="EMBL" id="WIXI01000050">
    <property type="protein sequence ID" value="MQY49456.1"/>
    <property type="molecule type" value="Genomic_DNA"/>
</dbReference>
<feature type="active site" evidence="2">
    <location>
        <position position="47"/>
    </location>
</feature>
<keyword evidence="3" id="KW-0413">Isomerase</keyword>
<name>A0A6A8AJX0_9HYPH</name>